<dbReference type="EMBL" id="VSSQ01035320">
    <property type="protein sequence ID" value="MPM87518.1"/>
    <property type="molecule type" value="Genomic_DNA"/>
</dbReference>
<evidence type="ECO:0000256" key="1">
    <source>
        <dbReference type="SAM" id="MobiDB-lite"/>
    </source>
</evidence>
<feature type="compositionally biased region" description="Basic and acidic residues" evidence="1">
    <location>
        <begin position="95"/>
        <end position="110"/>
    </location>
</feature>
<proteinExistence type="predicted"/>
<organism evidence="2">
    <name type="scientific">bioreactor metagenome</name>
    <dbReference type="NCBI Taxonomy" id="1076179"/>
    <lineage>
        <taxon>unclassified sequences</taxon>
        <taxon>metagenomes</taxon>
        <taxon>ecological metagenomes</taxon>
    </lineage>
</organism>
<dbReference type="AlphaFoldDB" id="A0A645DER0"/>
<gene>
    <name evidence="2" type="ORF">SDC9_134615</name>
</gene>
<comment type="caution">
    <text evidence="2">The sequence shown here is derived from an EMBL/GenBank/DDBJ whole genome shotgun (WGS) entry which is preliminary data.</text>
</comment>
<name>A0A645DER0_9ZZZZ</name>
<reference evidence="2" key="1">
    <citation type="submission" date="2019-08" db="EMBL/GenBank/DDBJ databases">
        <authorList>
            <person name="Kucharzyk K."/>
            <person name="Murdoch R.W."/>
            <person name="Higgins S."/>
            <person name="Loffler F."/>
        </authorList>
    </citation>
    <scope>NUCLEOTIDE SEQUENCE</scope>
</reference>
<accession>A0A645DER0</accession>
<sequence>MQVFKLDLFGVEDGRRAQGFVAEHRTRLGTAKVENLDADVARVAPLAEQLGDAGLCVGCRAGLQRVADAFDLQRGGLLKARHALRLLGVEGGTLEARDAAPQRHEHEQRQDGLPCQAGKRGQGRTSHVGSCATAGGCDRISLRARAVGHSRGSGR</sequence>
<feature type="region of interest" description="Disordered" evidence="1">
    <location>
        <begin position="95"/>
        <end position="132"/>
    </location>
</feature>
<evidence type="ECO:0000313" key="2">
    <source>
        <dbReference type="EMBL" id="MPM87518.1"/>
    </source>
</evidence>
<protein>
    <submittedName>
        <fullName evidence="2">Uncharacterized protein</fullName>
    </submittedName>
</protein>